<dbReference type="AlphaFoldDB" id="A0A7J0A707"/>
<evidence type="ECO:0000313" key="1">
    <source>
        <dbReference type="EMBL" id="GFH87912.1"/>
    </source>
</evidence>
<accession>A0A7J0A707</accession>
<organism evidence="1 2">
    <name type="scientific">Bacteroides acidifaciens</name>
    <dbReference type="NCBI Taxonomy" id="85831"/>
    <lineage>
        <taxon>Bacteria</taxon>
        <taxon>Pseudomonadati</taxon>
        <taxon>Bacteroidota</taxon>
        <taxon>Bacteroidia</taxon>
        <taxon>Bacteroidales</taxon>
        <taxon>Bacteroidaceae</taxon>
        <taxon>Bacteroides</taxon>
    </lineage>
</organism>
<dbReference type="Proteomes" id="UP000491181">
    <property type="component" value="Unassembled WGS sequence"/>
</dbReference>
<gene>
    <name evidence="1" type="ORF">IMSAGC001_03346</name>
</gene>
<protein>
    <submittedName>
        <fullName evidence="1">Uncharacterized protein</fullName>
    </submittedName>
</protein>
<reference evidence="1 2" key="1">
    <citation type="journal article" date="2020" name="Microbiome">
        <title>Single-cell genomics of uncultured bacteria reveals dietary fiber responders in the mouse gut microbiota.</title>
        <authorList>
            <person name="Chijiiwa R."/>
            <person name="Hosokawa M."/>
            <person name="Kogawa M."/>
            <person name="Nishikawa Y."/>
            <person name="Ide K."/>
            <person name="Sakanashi C."/>
            <person name="Takahashi K."/>
            <person name="Takeyama H."/>
        </authorList>
    </citation>
    <scope>NUCLEOTIDE SEQUENCE [LARGE SCALE GENOMIC DNA]</scope>
    <source>
        <strain evidence="1">IMSAGC_001</strain>
    </source>
</reference>
<name>A0A7J0A707_9BACE</name>
<proteinExistence type="predicted"/>
<sequence length="99" mass="10841">MVYRNTQFCFAYLSTTSGNQYHTVGATYTEHCGSRSIFQYGNGFHFIGVERSNTVAGNTVNQNQRIHPVGGTGTTQIKCYVISTGTPGSLHRGQSRQTS</sequence>
<dbReference type="EMBL" id="BLLS01000136">
    <property type="protein sequence ID" value="GFH87912.1"/>
    <property type="molecule type" value="Genomic_DNA"/>
</dbReference>
<comment type="caution">
    <text evidence="1">The sequence shown here is derived from an EMBL/GenBank/DDBJ whole genome shotgun (WGS) entry which is preliminary data.</text>
</comment>
<evidence type="ECO:0000313" key="2">
    <source>
        <dbReference type="Proteomes" id="UP000491181"/>
    </source>
</evidence>